<keyword evidence="3" id="KW-1185">Reference proteome</keyword>
<dbReference type="AlphaFoldDB" id="A0A1M6QDY5"/>
<proteinExistence type="predicted"/>
<gene>
    <name evidence="2" type="ORF">SAMN02745181_3369</name>
</gene>
<dbReference type="PANTHER" id="PTHR43751">
    <property type="entry name" value="SULFATASE"/>
    <property type="match status" value="1"/>
</dbReference>
<accession>A0A1M6QDY5</accession>
<name>A0A1M6QDY5_9BACT</name>
<dbReference type="EMBL" id="FQYR01000006">
    <property type="protein sequence ID" value="SHK18411.1"/>
    <property type="molecule type" value="Genomic_DNA"/>
</dbReference>
<dbReference type="Gene3D" id="3.40.720.10">
    <property type="entry name" value="Alkaline Phosphatase, subunit A"/>
    <property type="match status" value="1"/>
</dbReference>
<protein>
    <submittedName>
        <fullName evidence="2">Uncharacterized sulfatase</fullName>
    </submittedName>
</protein>
<dbReference type="Pfam" id="PF00884">
    <property type="entry name" value="Sulfatase"/>
    <property type="match status" value="1"/>
</dbReference>
<reference evidence="2 3" key="1">
    <citation type="submission" date="2016-11" db="EMBL/GenBank/DDBJ databases">
        <authorList>
            <person name="Jaros S."/>
            <person name="Januszkiewicz K."/>
            <person name="Wedrychowicz H."/>
        </authorList>
    </citation>
    <scope>NUCLEOTIDE SEQUENCE [LARGE SCALE GENOMIC DNA]</scope>
    <source>
        <strain evidence="2 3">DSM 18772</strain>
    </source>
</reference>
<organism evidence="2 3">
    <name type="scientific">Rubritalea squalenifaciens DSM 18772</name>
    <dbReference type="NCBI Taxonomy" id="1123071"/>
    <lineage>
        <taxon>Bacteria</taxon>
        <taxon>Pseudomonadati</taxon>
        <taxon>Verrucomicrobiota</taxon>
        <taxon>Verrucomicrobiia</taxon>
        <taxon>Verrucomicrobiales</taxon>
        <taxon>Rubritaleaceae</taxon>
        <taxon>Rubritalea</taxon>
    </lineage>
</organism>
<dbReference type="InParanoid" id="A0A1M6QDY5"/>
<feature type="domain" description="Sulfatase N-terminal" evidence="1">
    <location>
        <begin position="49"/>
        <end position="435"/>
    </location>
</feature>
<evidence type="ECO:0000259" key="1">
    <source>
        <dbReference type="Pfam" id="PF00884"/>
    </source>
</evidence>
<sequence length="701" mass="77689">MFCKKVNDVTICVIFSCNSVTQHLEIMRILKNLLLSALVSTPLVAQEKPNILFIFCDDLGYGDVGVFWQNQRKEANKPDQPWFSTPHIDQMAAEGMLLHAHYCAAPVCAPSRASLFMGRHQGNAPIRDNQFDKVMPNQPTLGTTLKQAGYHTALIGKWGLQGKGKNSTEWPSYPTKRGFDYFLGGVRHRDGHEHYPYDQIHFKNKRTEIWEQDNEISEGLKGCYTTDLFTAATKKWLVDHKKESSDKPFFLFLSYDTPHAATQIATSPYPKGYGVKGGVQWIGKKGRMINTANNSPDNYIHPDYADKMYDHDSDPSTPLVPWTNVSKRYASSIRRIDNSVQDIIQTLKDLGMDENTLIVFTSDHGPSKESYIKENLQPGFFDSFGPFTGIKRDCWEGGIRPGAIVRWPKAIKAGSETELPSQMNDWMATFCDAAGTPIPAIADGTSLIPSLTGKGEQEPSTIYVEYTVGGGTPKYAEFPKSRQGAKRGQMQVVREGKLKAIRYNTTKPDTPFMVFDVTKDPREENNLAGKPGIPSQEHWIKAVSRLHGVEKSAKRPYDKLAVAALDITKTTPGVTKKASDKQYAYAYRLTDAKTTTAGDLSISETKGNIEFSGYLKVEKDGSYGFEFAEGVNGVLRIHDILTLDTDSPEPAHATNSLKLTAGYHPFTLTVRANGKATKAPLLWKAPGADKAVAITAASLSH</sequence>
<dbReference type="SUPFAM" id="SSF53649">
    <property type="entry name" value="Alkaline phosphatase-like"/>
    <property type="match status" value="1"/>
</dbReference>
<dbReference type="Gene3D" id="2.60.120.380">
    <property type="match status" value="1"/>
</dbReference>
<dbReference type="Proteomes" id="UP000184510">
    <property type="component" value="Unassembled WGS sequence"/>
</dbReference>
<dbReference type="InterPro" id="IPR017850">
    <property type="entry name" value="Alkaline_phosphatase_core_sf"/>
</dbReference>
<evidence type="ECO:0000313" key="3">
    <source>
        <dbReference type="Proteomes" id="UP000184510"/>
    </source>
</evidence>
<dbReference type="InterPro" id="IPR052701">
    <property type="entry name" value="GAG_Ulvan_Degrading_Sulfatases"/>
</dbReference>
<dbReference type="InterPro" id="IPR000917">
    <property type="entry name" value="Sulfatase_N"/>
</dbReference>
<dbReference type="PANTHER" id="PTHR43751:SF3">
    <property type="entry name" value="SULFATASE N-TERMINAL DOMAIN-CONTAINING PROTEIN"/>
    <property type="match status" value="1"/>
</dbReference>
<evidence type="ECO:0000313" key="2">
    <source>
        <dbReference type="EMBL" id="SHK18411.1"/>
    </source>
</evidence>